<keyword evidence="1" id="KW-0472">Membrane</keyword>
<dbReference type="AlphaFoldDB" id="A0A432VR14"/>
<reference evidence="2 3" key="1">
    <citation type="journal article" date="2011" name="Front. Microbiol.">
        <title>Genomic signatures of strain selection and enhancement in Bacillus atrophaeus var. globigii, a historical biowarfare simulant.</title>
        <authorList>
            <person name="Gibbons H.S."/>
            <person name="Broomall S.M."/>
            <person name="McNew L.A."/>
            <person name="Daligault H."/>
            <person name="Chapman C."/>
            <person name="Bruce D."/>
            <person name="Karavis M."/>
            <person name="Krepps M."/>
            <person name="McGregor P.A."/>
            <person name="Hong C."/>
            <person name="Park K.H."/>
            <person name="Akmal A."/>
            <person name="Feldman A."/>
            <person name="Lin J.S."/>
            <person name="Chang W.E."/>
            <person name="Higgs B.W."/>
            <person name="Demirev P."/>
            <person name="Lindquist J."/>
            <person name="Liem A."/>
            <person name="Fochler E."/>
            <person name="Read T.D."/>
            <person name="Tapia R."/>
            <person name="Johnson S."/>
            <person name="Bishop-Lilly K.A."/>
            <person name="Detter C."/>
            <person name="Han C."/>
            <person name="Sozhamannan S."/>
            <person name="Rosenzweig C.N."/>
            <person name="Skowronski E.W."/>
        </authorList>
    </citation>
    <scope>NUCLEOTIDE SEQUENCE [LARGE SCALE GENOMIC DNA]</scope>
    <source>
        <strain evidence="2 3">AK5</strain>
    </source>
</reference>
<dbReference type="GO" id="GO:0015385">
    <property type="term" value="F:sodium:proton antiporter activity"/>
    <property type="evidence" value="ECO:0007669"/>
    <property type="project" value="TreeGrafter"/>
</dbReference>
<evidence type="ECO:0000313" key="3">
    <source>
        <dbReference type="Proteomes" id="UP000288212"/>
    </source>
</evidence>
<organism evidence="2 3">
    <name type="scientific">Aliidiomarina haloalkalitolerans</name>
    <dbReference type="NCBI Taxonomy" id="859059"/>
    <lineage>
        <taxon>Bacteria</taxon>
        <taxon>Pseudomonadati</taxon>
        <taxon>Pseudomonadota</taxon>
        <taxon>Gammaproteobacteria</taxon>
        <taxon>Alteromonadales</taxon>
        <taxon>Idiomarinaceae</taxon>
        <taxon>Aliidiomarina</taxon>
    </lineage>
</organism>
<dbReference type="NCBIfam" id="TIGR01300">
    <property type="entry name" value="CPA3_mnhG_phaG"/>
    <property type="match status" value="1"/>
</dbReference>
<dbReference type="Proteomes" id="UP000288212">
    <property type="component" value="Unassembled WGS sequence"/>
</dbReference>
<feature type="transmembrane region" description="Helical" evidence="1">
    <location>
        <begin position="64"/>
        <end position="86"/>
    </location>
</feature>
<sequence>MTLLNIFQTLFITIGCLFFLIGTIGLLRFPDVLTRIHALTKADNLGLGFIVIGLIPSMSTAADIAKLIVCWVLILAASSVSAFLVANQHIKKSKEFKDHDVV</sequence>
<keyword evidence="1" id="KW-1133">Transmembrane helix</keyword>
<proteinExistence type="predicted"/>
<gene>
    <name evidence="2" type="ORF">CWE06_10735</name>
</gene>
<evidence type="ECO:0000256" key="1">
    <source>
        <dbReference type="SAM" id="Phobius"/>
    </source>
</evidence>
<dbReference type="Pfam" id="PF03334">
    <property type="entry name" value="PhaG_MnhG_YufB"/>
    <property type="match status" value="1"/>
</dbReference>
<dbReference type="OrthoDB" id="9813804at2"/>
<dbReference type="EMBL" id="PIPI01000008">
    <property type="protein sequence ID" value="RUO18710.1"/>
    <property type="molecule type" value="Genomic_DNA"/>
</dbReference>
<keyword evidence="3" id="KW-1185">Reference proteome</keyword>
<feature type="transmembrane region" description="Helical" evidence="1">
    <location>
        <begin position="6"/>
        <end position="27"/>
    </location>
</feature>
<dbReference type="RefSeq" id="WP_126793976.1">
    <property type="nucleotide sequence ID" value="NZ_PIPI01000008.1"/>
</dbReference>
<keyword evidence="1" id="KW-0812">Transmembrane</keyword>
<dbReference type="InterPro" id="IPR005133">
    <property type="entry name" value="PhaG_MnhG_YufB"/>
</dbReference>
<accession>A0A432VR14</accession>
<feature type="transmembrane region" description="Helical" evidence="1">
    <location>
        <begin position="39"/>
        <end position="58"/>
    </location>
</feature>
<protein>
    <recommendedName>
        <fullName evidence="4">Na+/H+ antiporter subunit G</fullName>
    </recommendedName>
</protein>
<evidence type="ECO:0000313" key="2">
    <source>
        <dbReference type="EMBL" id="RUO18710.1"/>
    </source>
</evidence>
<dbReference type="PANTHER" id="PTHR34703:SF1">
    <property type="entry name" value="ANTIPORTER SUBUNIT MNHG2-RELATED"/>
    <property type="match status" value="1"/>
</dbReference>
<name>A0A432VR14_9GAMM</name>
<evidence type="ECO:0008006" key="4">
    <source>
        <dbReference type="Google" id="ProtNLM"/>
    </source>
</evidence>
<dbReference type="PANTHER" id="PTHR34703">
    <property type="entry name" value="ANTIPORTER SUBUNIT MNHG2-RELATED"/>
    <property type="match status" value="1"/>
</dbReference>
<comment type="caution">
    <text evidence="2">The sequence shown here is derived from an EMBL/GenBank/DDBJ whole genome shotgun (WGS) entry which is preliminary data.</text>
</comment>